<dbReference type="SUPFAM" id="SSF55073">
    <property type="entry name" value="Nucleotide cyclase"/>
    <property type="match status" value="1"/>
</dbReference>
<dbReference type="AlphaFoldDB" id="A0A839SGS3"/>
<accession>A0A839SGS3</accession>
<proteinExistence type="predicted"/>
<dbReference type="InterPro" id="IPR043128">
    <property type="entry name" value="Rev_trsase/Diguanyl_cyclase"/>
</dbReference>
<name>A0A839SGS3_9SPHI</name>
<gene>
    <name evidence="2" type="ORF">FHS11_003144</name>
</gene>
<dbReference type="SMART" id="SM00267">
    <property type="entry name" value="GGDEF"/>
    <property type="match status" value="1"/>
</dbReference>
<comment type="caution">
    <text evidence="2">The sequence shown here is derived from an EMBL/GenBank/DDBJ whole genome shotgun (WGS) entry which is preliminary data.</text>
</comment>
<dbReference type="NCBIfam" id="TIGR00254">
    <property type="entry name" value="GGDEF"/>
    <property type="match status" value="1"/>
</dbReference>
<dbReference type="InterPro" id="IPR029787">
    <property type="entry name" value="Nucleotide_cyclase"/>
</dbReference>
<reference evidence="2" key="1">
    <citation type="submission" date="2020-08" db="EMBL/GenBank/DDBJ databases">
        <title>Genomic Encyclopedia of Type Strains, Phase III (KMG-III): the genomes of soil and plant-associated and newly described type strains.</title>
        <authorList>
            <person name="Whitman W."/>
        </authorList>
    </citation>
    <scope>NUCLEOTIDE SEQUENCE [LARGE SCALE GENOMIC DNA]</scope>
    <source>
        <strain evidence="2">CECT 8628</strain>
    </source>
</reference>
<keyword evidence="3" id="KW-1185">Reference proteome</keyword>
<dbReference type="RefSeq" id="WP_096356135.1">
    <property type="nucleotide sequence ID" value="NZ_AP017313.1"/>
</dbReference>
<dbReference type="Gene3D" id="3.30.70.270">
    <property type="match status" value="1"/>
</dbReference>
<dbReference type="Pfam" id="PF00990">
    <property type="entry name" value="GGDEF"/>
    <property type="match status" value="1"/>
</dbReference>
<dbReference type="OrthoDB" id="243535at2"/>
<feature type="domain" description="GGDEF" evidence="1">
    <location>
        <begin position="163"/>
        <end position="302"/>
    </location>
</feature>
<dbReference type="InterPro" id="IPR000160">
    <property type="entry name" value="GGDEF_dom"/>
</dbReference>
<evidence type="ECO:0000259" key="1">
    <source>
        <dbReference type="PROSITE" id="PS50887"/>
    </source>
</evidence>
<organism evidence="2 3">
    <name type="scientific">Mucilaginibacter gotjawali</name>
    <dbReference type="NCBI Taxonomy" id="1550579"/>
    <lineage>
        <taxon>Bacteria</taxon>
        <taxon>Pseudomonadati</taxon>
        <taxon>Bacteroidota</taxon>
        <taxon>Sphingobacteriia</taxon>
        <taxon>Sphingobacteriales</taxon>
        <taxon>Sphingobacteriaceae</taxon>
        <taxon>Mucilaginibacter</taxon>
    </lineage>
</organism>
<evidence type="ECO:0000313" key="2">
    <source>
        <dbReference type="EMBL" id="MBB3056718.1"/>
    </source>
</evidence>
<protein>
    <submittedName>
        <fullName evidence="2">Diguanylate cyclase (GGDEF)-like protein</fullName>
    </submittedName>
</protein>
<dbReference type="EMBL" id="JACHWX010000009">
    <property type="protein sequence ID" value="MBB3056718.1"/>
    <property type="molecule type" value="Genomic_DNA"/>
</dbReference>
<dbReference type="PROSITE" id="PS50887">
    <property type="entry name" value="GGDEF"/>
    <property type="match status" value="1"/>
</dbReference>
<dbReference type="Proteomes" id="UP000539265">
    <property type="component" value="Unassembled WGS sequence"/>
</dbReference>
<sequence>MNKLTDFVFEHSAGKWQDYVTEVVGFLRSALFTYADFAVILDKVIGHPNSKITGLKFTIKSNDQNSVIFEYEQVPAGQAADNLNTQYLDGHNWFRYEYSIWYKKNIEKDGTDKDEVTRLVRLLIEAFWKTSSRDENTRIWTKLVPGTGQLINSTLSFYKSKCHYITILYCDLDQFHDLNRTHGDAAGDLVLLQMAALFTRFVIDKPAILLHDKGDEFIILLFTMYIEEGLAFAYDFQKTLKSSSFEIPTEQGSKKLESEITVGINIRYTQTNDDLSFTSEIKFAEQAAKDEEGKKRYRTANLHNAAQSTLDIPPLNEFTANASKLNLKVSPAKRIFRNVWLNLITEEVVRILSAGQPLSTISEVLDWIQPGYTENCAAFHEYTDVPDYTKDFSAFDILISVNRGIVMQDVAGRDAHFYEIRNTGTAIALFSNKHEVLSLASTSAIELKIGTFFQNEIVPVAILVRIGHNELNAPERIFGDIITVDDRPSMGGGLPDFWELALAKVVNQINADPNIKFVYIIGERQYGSNTVEWLERIAAGKLDKQGIETITYKIRTTHSAIDNTRTRLKDAVKQYDSIEQIAKAYAVLVTDGKDIVTQQLMPADDRPPVFLQKDVRIKDYALTAEDGFKVKTLAEAYPLMLEVARLSTASNSIRDQARGFLGELIDFKVELSNPTRDLIPFYYRADKEKFETYFEKLFLKEDGLFAVHLNKQLDAVLKHIEESIHKQYSTRRAILIIPNQIKPDDLKPLGLVSVRIIPRVRNTKSVGLVFSYTWRTVEALVGFPYSLYGSVKYGEHIQALLQERMNAKGINITFDKVSYIASSLHIFMDEQGQAIAKSIINDASI</sequence>
<evidence type="ECO:0000313" key="3">
    <source>
        <dbReference type="Proteomes" id="UP000539265"/>
    </source>
</evidence>